<dbReference type="KEGG" id="bgt:106068623"/>
<sequence length="1153" mass="121137">MNTFSQYLSKKMKETIFLVLSILVCKVYSDGGVSFYVGSYTIQFNETMLQSLLKCLCETTFGCDVYFKYSHNLLTPYRVIKYSSSFNNGSFYDAYVCNEPMTVTLPSFSCTKVIVNSPILPITSEDSCITLKYENYTGCFSNGMALFWSYNPFEMNITSPSIKKNNNCEEVVTVSTSTMSSTLLTQATSTSQSLPESSYFLTTTSNPSLANVVSTTGSETLLTTAAYSASATTPDTSAGTLAPPNIDTATQLTALQTNAQMETMSSSLAFASLDPNSISASMLSLFTLTTEPVLSDTSEPLHSSMFQSLTVSLLTTTELTTAALHISSLTSAPDFSFASTSGQPMTTDAAATNSVPLDASMSVVIDVVSVSSVLGVSNAIGVSSTSGLVTSATVEATSGLSTGTIQPSLTANNTNTIPDVTKTITLTQTDALSNTYMLTTETSLFSAGTSISAGTNTSLDSVTGLTVFNTLTDAFSNMYSTRESSTDSNIIFYTASLTDSESTQLTVGITVTQPTDSVLGSNSIAPSISVTGSAVTQPTDSVLGSNSTAPSISVTGSANTQSTDSVLGSDSIATSISVTGSAVTQPAHSVVGSNTIAPSISVSSANTQASDSALASNSIEPASSTIDSVSIQATVNISDTLAQSMTRTLSMVNVDTSNLQSTLNTKPTASNKPSDLTLDSAQIAPVNQTESSSLTDTKTVSFVAMTTSVVSPTHLTSITEQLNTPSLSTGSWPTISGMISGSAVVTMTVSLSDIAPTLSSSYTSLGFVSLSSAPGTKTLDTLTQSGSTRTDTLSNSAITSTGTIDASATASLDTSLLITPSMTDLTYTGVVASTINPSPSQPTTSDSNYGSGGHSSGVTLHPTASSSLSTSSPPPANVTIPPPGLNSRQEDDRDKIIAITVGVIGGALFIFAIIIAIFCWRRRQKDRSYETMDAQSTSSDQRSDTSEEIPSKTPDAVNFDGIIPRFPNYKDYNGWDTFRPPYFTMIDIGPTAHNIIKGSVVSPGDATLTKKSSFKKKSSMKSVQFVNPLVEEIEPDYDATVSISSNGQPKKGIIVKTVKFKNTVSESNDFEDVPREDTDKEQSYEYPHQTSSDYDYATVSFSSENRDSHGTYDTLGTVSDSPSKTSGPPLTSFQSNTPNGHMPNNTVEESTHF</sequence>
<evidence type="ECO:0000313" key="3">
    <source>
        <dbReference type="EnsemblMetazoa" id="BGLB036252-PF"/>
    </source>
</evidence>
<evidence type="ECO:0000313" key="5">
    <source>
        <dbReference type="Proteomes" id="UP000076420"/>
    </source>
</evidence>
<reference evidence="4" key="2">
    <citation type="submission" date="2013-03" db="EMBL/GenBank/DDBJ databases">
        <title>Sequence assembly of the Biomphalaria glabrata genome version 4.3.</title>
        <authorList>
            <person name="Warren W."/>
            <person name="Wilson R.K."/>
            <person name="Hillier L.W."/>
            <person name="Minx P."/>
        </authorList>
    </citation>
    <scope>NUCLEOTIDE SEQUENCE</scope>
    <source>
        <strain evidence="4">BB02</strain>
    </source>
</reference>
<organism evidence="3 5">
    <name type="scientific">Biomphalaria glabrata</name>
    <name type="common">Bloodfluke planorb</name>
    <name type="synonym">Freshwater snail</name>
    <dbReference type="NCBI Taxonomy" id="6526"/>
    <lineage>
        <taxon>Eukaryota</taxon>
        <taxon>Metazoa</taxon>
        <taxon>Spiralia</taxon>
        <taxon>Lophotrochozoa</taxon>
        <taxon>Mollusca</taxon>
        <taxon>Gastropoda</taxon>
        <taxon>Heterobranchia</taxon>
        <taxon>Euthyneura</taxon>
        <taxon>Panpulmonata</taxon>
        <taxon>Hygrophila</taxon>
        <taxon>Lymnaeoidea</taxon>
        <taxon>Planorbidae</taxon>
        <taxon>Biomphalaria</taxon>
    </lineage>
</organism>
<dbReference type="Proteomes" id="UP000076420">
    <property type="component" value="Unassembled WGS sequence"/>
</dbReference>
<protein>
    <submittedName>
        <fullName evidence="3">Uncharacterized protein</fullName>
    </submittedName>
</protein>
<evidence type="ECO:0000313" key="4">
    <source>
        <dbReference type="EnsemblMetazoa" id="BGLB036252-PG"/>
    </source>
</evidence>
<feature type="region of interest" description="Disordered" evidence="1">
    <location>
        <begin position="834"/>
        <end position="891"/>
    </location>
</feature>
<keyword evidence="2" id="KW-0812">Transmembrane</keyword>
<feature type="region of interest" description="Disordered" evidence="1">
    <location>
        <begin position="1104"/>
        <end position="1153"/>
    </location>
</feature>
<dbReference type="VEuPathDB" id="VectorBase:BGLB036252"/>
<evidence type="ECO:0000256" key="1">
    <source>
        <dbReference type="SAM" id="MobiDB-lite"/>
    </source>
</evidence>
<dbReference type="EnsemblMetazoa" id="BGLB036252-RE">
    <property type="protein sequence ID" value="BGLB036252-PE"/>
    <property type="gene ID" value="BGLB036252"/>
</dbReference>
<gene>
    <name evidence="3" type="primary">106068623</name>
</gene>
<feature type="compositionally biased region" description="Polar residues" evidence="1">
    <location>
        <begin position="1114"/>
        <end position="1153"/>
    </location>
</feature>
<dbReference type="VEuPathDB" id="VectorBase:BGLAX_031979"/>
<dbReference type="AlphaFoldDB" id="A0A2C9LXV1"/>
<name>A0A2C9LXV1_BIOGL</name>
<dbReference type="EnsemblMetazoa" id="BGLB036252-RG">
    <property type="protein sequence ID" value="BGLB036252-PG"/>
    <property type="gene ID" value="BGLB036252"/>
</dbReference>
<feature type="region of interest" description="Disordered" evidence="1">
    <location>
        <begin position="535"/>
        <end position="565"/>
    </location>
</feature>
<feature type="compositionally biased region" description="Polar residues" evidence="1">
    <location>
        <begin position="834"/>
        <end position="849"/>
    </location>
</feature>
<reference evidence="4" key="1">
    <citation type="journal article" date="2004" name="J. Parasitol.">
        <title>The mitochondrial genome of Biomphalaria glabrata (Gastropoda: Basommatophora), intermediate host of Schistosoma mansoni.</title>
        <authorList>
            <person name="DeJong R.J."/>
            <person name="Emery A.M."/>
            <person name="Adema C.M."/>
        </authorList>
    </citation>
    <scope>NUCLEOTIDE SEQUENCE</scope>
    <source>
        <strain evidence="4">BB02</strain>
    </source>
</reference>
<feature type="compositionally biased region" description="Pro residues" evidence="1">
    <location>
        <begin position="872"/>
        <end position="884"/>
    </location>
</feature>
<feature type="compositionally biased region" description="Basic and acidic residues" evidence="1">
    <location>
        <begin position="1072"/>
        <end position="1083"/>
    </location>
</feature>
<evidence type="ECO:0000256" key="2">
    <source>
        <dbReference type="SAM" id="Phobius"/>
    </source>
</evidence>
<dbReference type="EnsemblMetazoa" id="BGLB036252-RF">
    <property type="protein sequence ID" value="BGLB036252-PF"/>
    <property type="gene ID" value="BGLB036252"/>
</dbReference>
<keyword evidence="2" id="KW-0472">Membrane</keyword>
<feature type="region of interest" description="Disordered" evidence="1">
    <location>
        <begin position="1067"/>
        <end position="1092"/>
    </location>
</feature>
<reference evidence="3" key="3">
    <citation type="submission" date="2020-05" db="UniProtKB">
        <authorList>
            <consortium name="EnsemblMetazoa"/>
        </authorList>
    </citation>
    <scope>IDENTIFICATION</scope>
    <source>
        <strain evidence="3">BB02</strain>
    </source>
</reference>
<proteinExistence type="predicted"/>
<feature type="compositionally biased region" description="Low complexity" evidence="1">
    <location>
        <begin position="862"/>
        <end position="871"/>
    </location>
</feature>
<keyword evidence="2" id="KW-1133">Transmembrane helix</keyword>
<feature type="region of interest" description="Disordered" evidence="1">
    <location>
        <begin position="929"/>
        <end position="955"/>
    </location>
</feature>
<dbReference type="STRING" id="6526.A0A2C9LXV1"/>
<accession>A0A2C9LXV1</accession>
<dbReference type="EnsemblMetazoa" id="BGLB036252-RB">
    <property type="protein sequence ID" value="BGLB036252-PB"/>
    <property type="gene ID" value="BGLB036252"/>
</dbReference>
<feature type="transmembrane region" description="Helical" evidence="2">
    <location>
        <begin position="896"/>
        <end position="920"/>
    </location>
</feature>